<dbReference type="GeneID" id="28837734"/>
<name>A0A1B8GNJ4_9PEZI</name>
<dbReference type="EMBL" id="KV460222">
    <property type="protein sequence ID" value="OBT97419.2"/>
    <property type="molecule type" value="Genomic_DNA"/>
</dbReference>
<reference evidence="3" key="2">
    <citation type="journal article" date="2018" name="Nat. Commun.">
        <title>Extreme sensitivity to ultraviolet light in the fungal pathogen causing white-nose syndrome of bats.</title>
        <authorList>
            <person name="Palmer J.M."/>
            <person name="Drees K.P."/>
            <person name="Foster J.T."/>
            <person name="Lindner D.L."/>
        </authorList>
    </citation>
    <scope>NUCLEOTIDE SEQUENCE [LARGE SCALE GENOMIC DNA]</scope>
    <source>
        <strain evidence="3">UAMH 10579</strain>
    </source>
</reference>
<feature type="region of interest" description="Disordered" evidence="1">
    <location>
        <begin position="209"/>
        <end position="239"/>
    </location>
</feature>
<dbReference type="RefSeq" id="XP_018131152.2">
    <property type="nucleotide sequence ID" value="XM_018273823.2"/>
</dbReference>
<reference evidence="2 3" key="1">
    <citation type="submission" date="2016-03" db="EMBL/GenBank/DDBJ databases">
        <title>Comparative genomics of Pseudogymnoascus destructans, the fungus causing white-nose syndrome of bats.</title>
        <authorList>
            <person name="Palmer J.M."/>
            <person name="Drees K.P."/>
            <person name="Foster J.T."/>
            <person name="Lindner D.L."/>
        </authorList>
    </citation>
    <scope>NUCLEOTIDE SEQUENCE [LARGE SCALE GENOMIC DNA]</scope>
    <source>
        <strain evidence="2 3">UAMH 10579</strain>
    </source>
</reference>
<sequence length="463" mass="52265">MADSRERAIESASPQIINLKGIMAKWEKKIPEIQALSNSLREGLTASEADISDVKASNPRPPLPNIVQPGYEVYIGRKADYSQCTTLKQTAEVAWFIAFNRGPYTNFYMIDELLREGRISYEQFLKNPKIMRQSVTEANVRKVANSMDENYGDSVVGRCTSFTTEIVTALVMANELSSAGDFEFHDMGRHRLAFSKKSGLVIDSTLKQGPKFLPLDGQKEPNDQEDHPKSFSGNDQGGQSKWFWGPSGSITKGVNRRGDVLKKHSKESISSDEGLYQCFNEIKIDKDLKPLCYFRSYRRPCSEAYQGDTRYHGMIRWLLKDRKLELIQDIKNQNATTVTTFIWDRTTPTLPTLSSSEISKVVDNFVTRYGGSFGSRQWKLCSGYHNSIIDAANSLWGYPHITGVTNFPIGPGRALKTYYFSLRAMRSTKKGYKNMCLLILTMNLFGHLTSITFYPSKALASET</sequence>
<evidence type="ECO:0000313" key="2">
    <source>
        <dbReference type="EMBL" id="OBT97419.2"/>
    </source>
</evidence>
<organism evidence="2 3">
    <name type="scientific">Pseudogymnoascus verrucosus</name>
    <dbReference type="NCBI Taxonomy" id="342668"/>
    <lineage>
        <taxon>Eukaryota</taxon>
        <taxon>Fungi</taxon>
        <taxon>Dikarya</taxon>
        <taxon>Ascomycota</taxon>
        <taxon>Pezizomycotina</taxon>
        <taxon>Leotiomycetes</taxon>
        <taxon>Thelebolales</taxon>
        <taxon>Thelebolaceae</taxon>
        <taxon>Pseudogymnoascus</taxon>
    </lineage>
</organism>
<dbReference type="Proteomes" id="UP000091956">
    <property type="component" value="Unassembled WGS sequence"/>
</dbReference>
<gene>
    <name evidence="2" type="ORF">VE01_04348</name>
</gene>
<keyword evidence="3" id="KW-1185">Reference proteome</keyword>
<proteinExistence type="predicted"/>
<protein>
    <submittedName>
        <fullName evidence="2">Uncharacterized protein</fullName>
    </submittedName>
</protein>
<accession>A0A1B8GNJ4</accession>
<evidence type="ECO:0000313" key="3">
    <source>
        <dbReference type="Proteomes" id="UP000091956"/>
    </source>
</evidence>
<evidence type="ECO:0000256" key="1">
    <source>
        <dbReference type="SAM" id="MobiDB-lite"/>
    </source>
</evidence>
<feature type="compositionally biased region" description="Basic and acidic residues" evidence="1">
    <location>
        <begin position="217"/>
        <end position="229"/>
    </location>
</feature>
<dbReference type="AlphaFoldDB" id="A0A1B8GNJ4"/>